<dbReference type="EMBL" id="JAMSHJ010000007">
    <property type="protein sequence ID" value="KAI5388957.1"/>
    <property type="molecule type" value="Genomic_DNA"/>
</dbReference>
<dbReference type="InterPro" id="IPR008546">
    <property type="entry name" value="VAN3-bd-like_auxin_canal"/>
</dbReference>
<protein>
    <recommendedName>
        <fullName evidence="3">VAN3-binding protein-like auxin canalisation domain-containing protein</fullName>
    </recommendedName>
</protein>
<reference evidence="4 5" key="1">
    <citation type="journal article" date="2022" name="Nat. Genet.">
        <title>Improved pea reference genome and pan-genome highlight genomic features and evolutionary characteristics.</title>
        <authorList>
            <person name="Yang T."/>
            <person name="Liu R."/>
            <person name="Luo Y."/>
            <person name="Hu S."/>
            <person name="Wang D."/>
            <person name="Wang C."/>
            <person name="Pandey M.K."/>
            <person name="Ge S."/>
            <person name="Xu Q."/>
            <person name="Li N."/>
            <person name="Li G."/>
            <person name="Huang Y."/>
            <person name="Saxena R.K."/>
            <person name="Ji Y."/>
            <person name="Li M."/>
            <person name="Yan X."/>
            <person name="He Y."/>
            <person name="Liu Y."/>
            <person name="Wang X."/>
            <person name="Xiang C."/>
            <person name="Varshney R.K."/>
            <person name="Ding H."/>
            <person name="Gao S."/>
            <person name="Zong X."/>
        </authorList>
    </citation>
    <scope>NUCLEOTIDE SEQUENCE [LARGE SCALE GENOMIC DNA]</scope>
    <source>
        <strain evidence="4 5">cv. Zhongwan 6</strain>
    </source>
</reference>
<organism evidence="4 5">
    <name type="scientific">Pisum sativum</name>
    <name type="common">Garden pea</name>
    <name type="synonym">Lathyrus oleraceus</name>
    <dbReference type="NCBI Taxonomy" id="3888"/>
    <lineage>
        <taxon>Eukaryota</taxon>
        <taxon>Viridiplantae</taxon>
        <taxon>Streptophyta</taxon>
        <taxon>Embryophyta</taxon>
        <taxon>Tracheophyta</taxon>
        <taxon>Spermatophyta</taxon>
        <taxon>Magnoliopsida</taxon>
        <taxon>eudicotyledons</taxon>
        <taxon>Gunneridae</taxon>
        <taxon>Pentapetalae</taxon>
        <taxon>rosids</taxon>
        <taxon>fabids</taxon>
        <taxon>Fabales</taxon>
        <taxon>Fabaceae</taxon>
        <taxon>Papilionoideae</taxon>
        <taxon>50 kb inversion clade</taxon>
        <taxon>NPAAA clade</taxon>
        <taxon>Hologalegina</taxon>
        <taxon>IRL clade</taxon>
        <taxon>Fabeae</taxon>
        <taxon>Lathyrus</taxon>
    </lineage>
</organism>
<dbReference type="Proteomes" id="UP001058974">
    <property type="component" value="Chromosome 7"/>
</dbReference>
<evidence type="ECO:0000256" key="2">
    <source>
        <dbReference type="SAM" id="SignalP"/>
    </source>
</evidence>
<evidence type="ECO:0000259" key="3">
    <source>
        <dbReference type="Pfam" id="PF05703"/>
    </source>
</evidence>
<feature type="region of interest" description="Disordered" evidence="1">
    <location>
        <begin position="229"/>
        <end position="272"/>
    </location>
</feature>
<evidence type="ECO:0000313" key="5">
    <source>
        <dbReference type="Proteomes" id="UP001058974"/>
    </source>
</evidence>
<evidence type="ECO:0000256" key="1">
    <source>
        <dbReference type="SAM" id="MobiDB-lite"/>
    </source>
</evidence>
<name>A0A9D4ZX19_PEA</name>
<feature type="chain" id="PRO_5038933130" description="VAN3-binding protein-like auxin canalisation domain-containing protein" evidence="2">
    <location>
        <begin position="30"/>
        <end position="290"/>
    </location>
</feature>
<sequence length="290" mass="31942">MDKLLKHWELRKNTLLLLLILLSNVRPHGDVITLTVAGPTTLRGATMLKAKALKEMGSIIVVTPLENSMRYAACHPALWITIPHSSSQFLTDDELMSIRNLAIGNSGFIARLTQAKIHMGYGYFVECSNVDGAVSVLKNMRVCPGLFFQIEFSKPGNQNVVPFSVKPENDAMKLVSPRINAENHSSGAHGAPFSLSNWHHPDSREISEAGVRKPDGYDHLSLDPHRGNVPHVHFGARGPSIPPPPQQIQSSSFTHPVYAPPNGPWDPYGINNQLPVNQFQTVKANEETKV</sequence>
<feature type="domain" description="VAN3-binding protein-like auxin canalisation" evidence="3">
    <location>
        <begin position="24"/>
        <end position="67"/>
    </location>
</feature>
<gene>
    <name evidence="4" type="ORF">KIW84_074563</name>
</gene>
<comment type="caution">
    <text evidence="4">The sequence shown here is derived from an EMBL/GenBank/DDBJ whole genome shotgun (WGS) entry which is preliminary data.</text>
</comment>
<dbReference type="Pfam" id="PF05703">
    <property type="entry name" value="Auxin_canalis"/>
    <property type="match status" value="1"/>
</dbReference>
<proteinExistence type="predicted"/>
<evidence type="ECO:0000313" key="4">
    <source>
        <dbReference type="EMBL" id="KAI5388957.1"/>
    </source>
</evidence>
<keyword evidence="2" id="KW-0732">Signal</keyword>
<keyword evidence="5" id="KW-1185">Reference proteome</keyword>
<dbReference type="Gramene" id="Psat07G0456300-T1">
    <property type="protein sequence ID" value="KAI5388957.1"/>
    <property type="gene ID" value="KIW84_074563"/>
</dbReference>
<accession>A0A9D4ZX19</accession>
<feature type="signal peptide" evidence="2">
    <location>
        <begin position="1"/>
        <end position="29"/>
    </location>
</feature>
<dbReference type="AlphaFoldDB" id="A0A9D4ZX19"/>